<accession>A0A3E2THZ4</accession>
<dbReference type="PROSITE" id="PS00198">
    <property type="entry name" value="4FE4S_FER_1"/>
    <property type="match status" value="1"/>
</dbReference>
<evidence type="ECO:0000256" key="3">
    <source>
        <dbReference type="ARBA" id="ARBA00023014"/>
    </source>
</evidence>
<protein>
    <submittedName>
        <fullName evidence="5">4Fe-4S dicluster domain-containing protein</fullName>
    </submittedName>
</protein>
<dbReference type="InterPro" id="IPR052977">
    <property type="entry name" value="Polyferredoxin-like_ET"/>
</dbReference>
<sequence>MEKKVPILYENKEDCCGCGACVNICPRAAIYMEEDECGFLYPRIDENKCVRCQRCKTVCAFQNIEEKNVPLKTYAAISQNREQANQSASGGIFAAIATQFIEAGGIVFGASFSENYGVSHRAVWNIENLFLLQGSKYVQSRIDNTYQQAKDYLEKGKKVLFSGTPCQIAGLMGFLGKKYTNLLTVDIVCHGVPSEKIFLSYFSMLERKYEGKIKYFTFRDKKIGWGINGKVVLSLKNKKTKSVKLWQSGSSYLYYFIKGWLYRENCYRCKYAGKNRPGDITLGDYWGIEKQHPEYLNGADGWDESNGISVVIANTSKGLEVLNEIDGLEMRSSTFEKAAYGNKQLMHPSEKGKRQEILEQYRIGGWDALENRYQKKIGIRKYASQVKALIPLKIKRWLKGRI</sequence>
<evidence type="ECO:0000313" key="6">
    <source>
        <dbReference type="Proteomes" id="UP000260773"/>
    </source>
</evidence>
<keyword evidence="3" id="KW-0411">Iron-sulfur</keyword>
<dbReference type="PANTHER" id="PTHR43193">
    <property type="match status" value="1"/>
</dbReference>
<comment type="caution">
    <text evidence="5">The sequence shown here is derived from an EMBL/GenBank/DDBJ whole genome shotgun (WGS) entry which is preliminary data.</text>
</comment>
<keyword evidence="1" id="KW-0479">Metal-binding</keyword>
<feature type="domain" description="4Fe-4S ferredoxin-type" evidence="4">
    <location>
        <begin position="40"/>
        <end position="69"/>
    </location>
</feature>
<dbReference type="GO" id="GO:0051536">
    <property type="term" value="F:iron-sulfur cluster binding"/>
    <property type="evidence" value="ECO:0007669"/>
    <property type="project" value="UniProtKB-KW"/>
</dbReference>
<evidence type="ECO:0000256" key="2">
    <source>
        <dbReference type="ARBA" id="ARBA00023004"/>
    </source>
</evidence>
<dbReference type="PANTHER" id="PTHR43193:SF2">
    <property type="entry name" value="POLYFERREDOXIN PROTEIN FWDF"/>
    <property type="match status" value="1"/>
</dbReference>
<organism evidence="5 6">
    <name type="scientific">Coprococcus catus</name>
    <dbReference type="NCBI Taxonomy" id="116085"/>
    <lineage>
        <taxon>Bacteria</taxon>
        <taxon>Bacillati</taxon>
        <taxon>Bacillota</taxon>
        <taxon>Clostridia</taxon>
        <taxon>Lachnospirales</taxon>
        <taxon>Lachnospiraceae</taxon>
        <taxon>Coprococcus</taxon>
    </lineage>
</organism>
<dbReference type="Pfam" id="PF12838">
    <property type="entry name" value="Fer4_7"/>
    <property type="match status" value="1"/>
</dbReference>
<name>A0A3E2THZ4_9FIRM</name>
<dbReference type="EMBL" id="QVEP01000040">
    <property type="protein sequence ID" value="RGB76302.1"/>
    <property type="molecule type" value="Genomic_DNA"/>
</dbReference>
<gene>
    <name evidence="5" type="ORF">DW070_13255</name>
</gene>
<dbReference type="Pfam" id="PF04432">
    <property type="entry name" value="FrhB_FdhB_C"/>
    <property type="match status" value="1"/>
</dbReference>
<reference evidence="5 6" key="1">
    <citation type="submission" date="2018-08" db="EMBL/GenBank/DDBJ databases">
        <title>A genome reference for cultivated species of the human gut microbiota.</title>
        <authorList>
            <person name="Zou Y."/>
            <person name="Xue W."/>
            <person name="Luo G."/>
        </authorList>
    </citation>
    <scope>NUCLEOTIDE SEQUENCE [LARGE SCALE GENOMIC DNA]</scope>
    <source>
        <strain evidence="5 6">AF45-17</strain>
    </source>
</reference>
<dbReference type="PROSITE" id="PS51379">
    <property type="entry name" value="4FE4S_FER_2"/>
    <property type="match status" value="2"/>
</dbReference>
<keyword evidence="2" id="KW-0408">Iron</keyword>
<dbReference type="AlphaFoldDB" id="A0A3E2THZ4"/>
<proteinExistence type="predicted"/>
<evidence type="ECO:0000259" key="4">
    <source>
        <dbReference type="PROSITE" id="PS51379"/>
    </source>
</evidence>
<dbReference type="RefSeq" id="WP_117528851.1">
    <property type="nucleotide sequence ID" value="NZ_JAQCWV010000014.1"/>
</dbReference>
<dbReference type="GO" id="GO:0046872">
    <property type="term" value="F:metal ion binding"/>
    <property type="evidence" value="ECO:0007669"/>
    <property type="project" value="UniProtKB-KW"/>
</dbReference>
<dbReference type="Gene3D" id="3.30.70.20">
    <property type="match status" value="1"/>
</dbReference>
<dbReference type="InterPro" id="IPR007525">
    <property type="entry name" value="FrhB_FdhB_C"/>
</dbReference>
<feature type="domain" description="4Fe-4S ferredoxin-type" evidence="4">
    <location>
        <begin position="6"/>
        <end position="35"/>
    </location>
</feature>
<evidence type="ECO:0000256" key="1">
    <source>
        <dbReference type="ARBA" id="ARBA00022723"/>
    </source>
</evidence>
<dbReference type="SUPFAM" id="SSF54862">
    <property type="entry name" value="4Fe-4S ferredoxins"/>
    <property type="match status" value="1"/>
</dbReference>
<dbReference type="Proteomes" id="UP000260773">
    <property type="component" value="Unassembled WGS sequence"/>
</dbReference>
<evidence type="ECO:0000313" key="5">
    <source>
        <dbReference type="EMBL" id="RGB76302.1"/>
    </source>
</evidence>
<dbReference type="InterPro" id="IPR017900">
    <property type="entry name" value="4Fe4S_Fe_S_CS"/>
</dbReference>
<dbReference type="InterPro" id="IPR017896">
    <property type="entry name" value="4Fe4S_Fe-S-bd"/>
</dbReference>